<gene>
    <name evidence="2" type="ORF">BU16DRAFT_543559</name>
</gene>
<feature type="region of interest" description="Disordered" evidence="1">
    <location>
        <begin position="17"/>
        <end position="67"/>
    </location>
</feature>
<evidence type="ECO:0000313" key="3">
    <source>
        <dbReference type="Proteomes" id="UP000799750"/>
    </source>
</evidence>
<organism evidence="2 3">
    <name type="scientific">Lophium mytilinum</name>
    <dbReference type="NCBI Taxonomy" id="390894"/>
    <lineage>
        <taxon>Eukaryota</taxon>
        <taxon>Fungi</taxon>
        <taxon>Dikarya</taxon>
        <taxon>Ascomycota</taxon>
        <taxon>Pezizomycotina</taxon>
        <taxon>Dothideomycetes</taxon>
        <taxon>Pleosporomycetidae</taxon>
        <taxon>Mytilinidiales</taxon>
        <taxon>Mytilinidiaceae</taxon>
        <taxon>Lophium</taxon>
    </lineage>
</organism>
<dbReference type="Proteomes" id="UP000799750">
    <property type="component" value="Unassembled WGS sequence"/>
</dbReference>
<evidence type="ECO:0008006" key="4">
    <source>
        <dbReference type="Google" id="ProtNLM"/>
    </source>
</evidence>
<protein>
    <recommendedName>
        <fullName evidence="4">F-box domain-containing protein</fullName>
    </recommendedName>
</protein>
<dbReference type="OrthoDB" id="10544909at2759"/>
<dbReference type="EMBL" id="MU004197">
    <property type="protein sequence ID" value="KAF2490210.1"/>
    <property type="molecule type" value="Genomic_DNA"/>
</dbReference>
<dbReference type="AlphaFoldDB" id="A0A6A6QDX3"/>
<proteinExistence type="predicted"/>
<reference evidence="2" key="1">
    <citation type="journal article" date="2020" name="Stud. Mycol.">
        <title>101 Dothideomycetes genomes: a test case for predicting lifestyles and emergence of pathogens.</title>
        <authorList>
            <person name="Haridas S."/>
            <person name="Albert R."/>
            <person name="Binder M."/>
            <person name="Bloem J."/>
            <person name="Labutti K."/>
            <person name="Salamov A."/>
            <person name="Andreopoulos B."/>
            <person name="Baker S."/>
            <person name="Barry K."/>
            <person name="Bills G."/>
            <person name="Bluhm B."/>
            <person name="Cannon C."/>
            <person name="Castanera R."/>
            <person name="Culley D."/>
            <person name="Daum C."/>
            <person name="Ezra D."/>
            <person name="Gonzalez J."/>
            <person name="Henrissat B."/>
            <person name="Kuo A."/>
            <person name="Liang C."/>
            <person name="Lipzen A."/>
            <person name="Lutzoni F."/>
            <person name="Magnuson J."/>
            <person name="Mondo S."/>
            <person name="Nolan M."/>
            <person name="Ohm R."/>
            <person name="Pangilinan J."/>
            <person name="Park H.-J."/>
            <person name="Ramirez L."/>
            <person name="Alfaro M."/>
            <person name="Sun H."/>
            <person name="Tritt A."/>
            <person name="Yoshinaga Y."/>
            <person name="Zwiers L.-H."/>
            <person name="Turgeon B."/>
            <person name="Goodwin S."/>
            <person name="Spatafora J."/>
            <person name="Crous P."/>
            <person name="Grigoriev I."/>
        </authorList>
    </citation>
    <scope>NUCLEOTIDE SEQUENCE</scope>
    <source>
        <strain evidence="2">CBS 269.34</strain>
    </source>
</reference>
<evidence type="ECO:0000313" key="2">
    <source>
        <dbReference type="EMBL" id="KAF2490210.1"/>
    </source>
</evidence>
<evidence type="ECO:0000256" key="1">
    <source>
        <dbReference type="SAM" id="MobiDB-lite"/>
    </source>
</evidence>
<sequence>MKLTGIEAITAHHKSSILAPLRPHQKRTLDHSHNWESPQAPRGFGDDNPPPAKKAKRGSPLDHDTEDVDEIPRLVSDIGAITAQPPVEVVDALATAQTKRMTILSLDRAWDINLVFHPDGEVKISSSGHPTEVEFQVDPHGELNLSVRSNSTVTPYLKTELFDTNGDERLVIRTRPNVYRPTVFTFLKLPEELRHMIYDMVLEADGTSGWLSHYRRNYQNWLVSHRQTRPVPRSEDGPGIDFRGHRWCLGTAQKLLWINRKIRAEVSAKVFRIAILKLPRGYPDEFHDLDMVRKVLRQINDFGRKSLRELYRITWWTNSWDGDKSKKTREIEVVSDVVQLLQACTNLQRLEIGIPERKGLAPSMLKPSKFEGVCGFALLRTIKHVPAVQFWGPNDPLKKWLYDGMRQSVLSEQTTTMDKETQTGTSWPWMEDIMLWRPNDQLKKWLYDSMGHSVLSETLFEETTTKNKETQTGTTWPWLEGFMLWGTDLDI</sequence>
<accession>A0A6A6QDX3</accession>
<keyword evidence="3" id="KW-1185">Reference proteome</keyword>
<name>A0A6A6QDX3_9PEZI</name>